<evidence type="ECO:0000256" key="1">
    <source>
        <dbReference type="ARBA" id="ARBA00022676"/>
    </source>
</evidence>
<dbReference type="InterPro" id="IPR005940">
    <property type="entry name" value="Anthranilate_Pribosyl_Tfrase"/>
</dbReference>
<name>A0A0S7WNF5_UNCT6</name>
<keyword evidence="1 5" id="KW-0328">Glycosyltransferase</keyword>
<dbReference type="PANTHER" id="PTHR43285:SF2">
    <property type="entry name" value="ANTHRANILATE PHOSPHORIBOSYLTRANSFERASE"/>
    <property type="match status" value="1"/>
</dbReference>
<dbReference type="FunFam" id="1.20.970.10:FF:000006">
    <property type="entry name" value="Anthranilate phosphoribosyltransferase"/>
    <property type="match status" value="1"/>
</dbReference>
<dbReference type="Gene3D" id="1.20.970.10">
    <property type="entry name" value="Transferase, Pyrimidine Nucleoside Phosphorylase, Chain C"/>
    <property type="match status" value="1"/>
</dbReference>
<dbReference type="GO" id="GO:0004048">
    <property type="term" value="F:anthranilate phosphoribosyltransferase activity"/>
    <property type="evidence" value="ECO:0007669"/>
    <property type="project" value="InterPro"/>
</dbReference>
<comment type="caution">
    <text evidence="5">The sequence shown here is derived from an EMBL/GenBank/DDBJ whole genome shotgun (WGS) entry which is preliminary data.</text>
</comment>
<dbReference type="InterPro" id="IPR017459">
    <property type="entry name" value="Glycosyl_Trfase_fam3_N_dom"/>
</dbReference>
<dbReference type="Gene3D" id="3.40.1030.10">
    <property type="entry name" value="Nucleoside phosphorylase/phosphoribosyltransferase catalytic domain"/>
    <property type="match status" value="1"/>
</dbReference>
<dbReference type="AlphaFoldDB" id="A0A0S7WNF5"/>
<accession>A0A0S7WNF5</accession>
<evidence type="ECO:0000313" key="6">
    <source>
        <dbReference type="Proteomes" id="UP000052008"/>
    </source>
</evidence>
<dbReference type="NCBIfam" id="TIGR01245">
    <property type="entry name" value="trpD"/>
    <property type="match status" value="1"/>
</dbReference>
<dbReference type="SUPFAM" id="SSF52418">
    <property type="entry name" value="Nucleoside phosphorylase/phosphoribosyltransferase catalytic domain"/>
    <property type="match status" value="1"/>
</dbReference>
<dbReference type="PANTHER" id="PTHR43285">
    <property type="entry name" value="ANTHRANILATE PHOSPHORIBOSYLTRANSFERASE"/>
    <property type="match status" value="1"/>
</dbReference>
<evidence type="ECO:0000256" key="2">
    <source>
        <dbReference type="ARBA" id="ARBA00022679"/>
    </source>
</evidence>
<proteinExistence type="predicted"/>
<reference evidence="5 6" key="1">
    <citation type="journal article" date="2015" name="Microbiome">
        <title>Genomic resolution of linkages in carbon, nitrogen, and sulfur cycling among widespread estuary sediment bacteria.</title>
        <authorList>
            <person name="Baker B.J."/>
            <person name="Lazar C.S."/>
            <person name="Teske A.P."/>
            <person name="Dick G.J."/>
        </authorList>
    </citation>
    <scope>NUCLEOTIDE SEQUENCE [LARGE SCALE GENOMIC DNA]</scope>
    <source>
        <strain evidence="5">DG_24</strain>
    </source>
</reference>
<dbReference type="SUPFAM" id="SSF47648">
    <property type="entry name" value="Nucleoside phosphorylase/phosphoribosyltransferase N-terminal domain"/>
    <property type="match status" value="1"/>
</dbReference>
<dbReference type="Pfam" id="PF02885">
    <property type="entry name" value="Glycos_trans_3N"/>
    <property type="match status" value="1"/>
</dbReference>
<organism evidence="5 6">
    <name type="scientific">candidate division TA06 bacterium DG_24</name>
    <dbReference type="NCBI Taxonomy" id="1703770"/>
    <lineage>
        <taxon>Bacteria</taxon>
        <taxon>Bacteria division TA06</taxon>
    </lineage>
</organism>
<evidence type="ECO:0000313" key="5">
    <source>
        <dbReference type="EMBL" id="KPJ51587.1"/>
    </source>
</evidence>
<dbReference type="EMBL" id="LIZS01000112">
    <property type="protein sequence ID" value="KPJ51587.1"/>
    <property type="molecule type" value="Genomic_DNA"/>
</dbReference>
<sequence length="171" mass="18202">MIAELIRKAADSRDLTPQEAHGAMTEIMSGTASPVQIASFLVAMRMKGETVEEITEFARVMREHAVRVTPQRRPLVDTCGTGGDALKTFNVSTAAAFVAAGAGVAVAKHGNRSVTSKCGSADVLETLGVQIEQPPERVARCIDEIGIGFMFAPAFHPAMKHAAPVRRELGM</sequence>
<dbReference type="InterPro" id="IPR000312">
    <property type="entry name" value="Glycosyl_Trfase_fam3"/>
</dbReference>
<feature type="non-terminal residue" evidence="5">
    <location>
        <position position="171"/>
    </location>
</feature>
<dbReference type="InterPro" id="IPR035902">
    <property type="entry name" value="Nuc_phospho_transferase"/>
</dbReference>
<feature type="domain" description="Glycosyl transferase family 3 N-terminal" evidence="4">
    <location>
        <begin position="4"/>
        <end position="65"/>
    </location>
</feature>
<dbReference type="PATRIC" id="fig|1703770.3.peg.1435"/>
<dbReference type="GO" id="GO:0000162">
    <property type="term" value="P:L-tryptophan biosynthetic process"/>
    <property type="evidence" value="ECO:0007669"/>
    <property type="project" value="InterPro"/>
</dbReference>
<keyword evidence="2 5" id="KW-0808">Transferase</keyword>
<protein>
    <submittedName>
        <fullName evidence="5">Anthranilate phosphoribosyltransferase</fullName>
    </submittedName>
</protein>
<gene>
    <name evidence="5" type="ORF">AMJ39_09665</name>
</gene>
<dbReference type="STRING" id="1703770.AMJ39_09665"/>
<evidence type="ECO:0000259" key="4">
    <source>
        <dbReference type="Pfam" id="PF02885"/>
    </source>
</evidence>
<feature type="domain" description="Glycosyl transferase family 3" evidence="3">
    <location>
        <begin position="73"/>
        <end position="171"/>
    </location>
</feature>
<evidence type="ECO:0000259" key="3">
    <source>
        <dbReference type="Pfam" id="PF00591"/>
    </source>
</evidence>
<dbReference type="Proteomes" id="UP000052008">
    <property type="component" value="Unassembled WGS sequence"/>
</dbReference>
<dbReference type="GO" id="GO:0005829">
    <property type="term" value="C:cytosol"/>
    <property type="evidence" value="ECO:0007669"/>
    <property type="project" value="TreeGrafter"/>
</dbReference>
<dbReference type="Pfam" id="PF00591">
    <property type="entry name" value="Glycos_transf_3"/>
    <property type="match status" value="1"/>
</dbReference>
<dbReference type="InterPro" id="IPR036320">
    <property type="entry name" value="Glycosyl_Trfase_fam3_N_dom_sf"/>
</dbReference>